<evidence type="ECO:0000313" key="3">
    <source>
        <dbReference type="EMBL" id="MBC5733562.1"/>
    </source>
</evidence>
<dbReference type="PROSITE" id="PS00061">
    <property type="entry name" value="ADH_SHORT"/>
    <property type="match status" value="1"/>
</dbReference>
<dbReference type="PANTHER" id="PTHR24321:SF8">
    <property type="entry name" value="ESTRADIOL 17-BETA-DEHYDROGENASE 8-RELATED"/>
    <property type="match status" value="1"/>
</dbReference>
<dbReference type="EMBL" id="JACOPP010000007">
    <property type="protein sequence ID" value="MBC5733562.1"/>
    <property type="molecule type" value="Genomic_DNA"/>
</dbReference>
<dbReference type="InterPro" id="IPR002347">
    <property type="entry name" value="SDR_fam"/>
</dbReference>
<dbReference type="InterPro" id="IPR036291">
    <property type="entry name" value="NAD(P)-bd_dom_sf"/>
</dbReference>
<proteinExistence type="inferred from homology"/>
<keyword evidence="4" id="KW-1185">Reference proteome</keyword>
<dbReference type="RefSeq" id="WP_186907455.1">
    <property type="nucleotide sequence ID" value="NZ_JACOPP010000007.1"/>
</dbReference>
<evidence type="ECO:0000313" key="4">
    <source>
        <dbReference type="Proteomes" id="UP000661435"/>
    </source>
</evidence>
<dbReference type="CDD" id="cd05233">
    <property type="entry name" value="SDR_c"/>
    <property type="match status" value="1"/>
</dbReference>
<dbReference type="SUPFAM" id="SSF51735">
    <property type="entry name" value="NAD(P)-binding Rossmann-fold domains"/>
    <property type="match status" value="1"/>
</dbReference>
<sequence>MQEKKRAAIVTGAGAGVGRAVALTLAKEGCDLVVVGRSEQNTRETAAMAEAYGRAIPVVADIGCEEDTIRYVNTAVEQFGGIDVFVNSAARFQPYVLLADTQTELFDDIMRINVKGAFLGMKYVLRQMAAQKSGVIVNVASRDGLFSEPALGSYSTSKHAMIGLTKNAATEYGPMGIRVCAVCPGAINTKMIGDILKTIDPAILGPMARPAEPQEIADVVCYLASDRASYLNGAIIRADGGKGL</sequence>
<dbReference type="AlphaFoldDB" id="A0A8J6M5D0"/>
<dbReference type="PRINTS" id="PR00081">
    <property type="entry name" value="GDHRDH"/>
</dbReference>
<name>A0A8J6M5D0_9FIRM</name>
<comment type="similarity">
    <text evidence="1">Belongs to the short-chain dehydrogenases/reductases (SDR) family.</text>
</comment>
<accession>A0A8J6M5D0</accession>
<dbReference type="Proteomes" id="UP000661435">
    <property type="component" value="Unassembled WGS sequence"/>
</dbReference>
<dbReference type="GO" id="GO:0016491">
    <property type="term" value="F:oxidoreductase activity"/>
    <property type="evidence" value="ECO:0007669"/>
    <property type="project" value="UniProtKB-KW"/>
</dbReference>
<dbReference type="FunFam" id="3.40.50.720:FF:000084">
    <property type="entry name" value="Short-chain dehydrogenase reductase"/>
    <property type="match status" value="1"/>
</dbReference>
<keyword evidence="2" id="KW-0560">Oxidoreductase</keyword>
<evidence type="ECO:0000256" key="1">
    <source>
        <dbReference type="ARBA" id="ARBA00006484"/>
    </source>
</evidence>
<organism evidence="3 4">
    <name type="scientific">Lawsonibacter hominis</name>
    <dbReference type="NCBI Taxonomy" id="2763053"/>
    <lineage>
        <taxon>Bacteria</taxon>
        <taxon>Bacillati</taxon>
        <taxon>Bacillota</taxon>
        <taxon>Clostridia</taxon>
        <taxon>Eubacteriales</taxon>
        <taxon>Oscillospiraceae</taxon>
        <taxon>Lawsonibacter</taxon>
    </lineage>
</organism>
<gene>
    <name evidence="3" type="ORF">H8S57_07450</name>
</gene>
<dbReference type="PRINTS" id="PR00080">
    <property type="entry name" value="SDRFAMILY"/>
</dbReference>
<dbReference type="GO" id="GO:0008206">
    <property type="term" value="P:bile acid metabolic process"/>
    <property type="evidence" value="ECO:0007669"/>
    <property type="project" value="UniProtKB-ARBA"/>
</dbReference>
<dbReference type="Pfam" id="PF13561">
    <property type="entry name" value="adh_short_C2"/>
    <property type="match status" value="1"/>
</dbReference>
<dbReference type="Gene3D" id="3.40.50.720">
    <property type="entry name" value="NAD(P)-binding Rossmann-like Domain"/>
    <property type="match status" value="1"/>
</dbReference>
<protein>
    <submittedName>
        <fullName evidence="3">SDR family oxidoreductase</fullName>
    </submittedName>
</protein>
<dbReference type="InterPro" id="IPR020904">
    <property type="entry name" value="Sc_DH/Rdtase_CS"/>
</dbReference>
<dbReference type="PANTHER" id="PTHR24321">
    <property type="entry name" value="DEHYDROGENASES, SHORT CHAIN"/>
    <property type="match status" value="1"/>
</dbReference>
<evidence type="ECO:0000256" key="2">
    <source>
        <dbReference type="ARBA" id="ARBA00023002"/>
    </source>
</evidence>
<comment type="caution">
    <text evidence="3">The sequence shown here is derived from an EMBL/GenBank/DDBJ whole genome shotgun (WGS) entry which is preliminary data.</text>
</comment>
<reference evidence="3" key="1">
    <citation type="submission" date="2020-08" db="EMBL/GenBank/DDBJ databases">
        <title>Genome public.</title>
        <authorList>
            <person name="Liu C."/>
            <person name="Sun Q."/>
        </authorList>
    </citation>
    <scope>NUCLEOTIDE SEQUENCE</scope>
    <source>
        <strain evidence="3">NSJ-51</strain>
    </source>
</reference>